<feature type="compositionally biased region" description="Polar residues" evidence="1">
    <location>
        <begin position="250"/>
        <end position="269"/>
    </location>
</feature>
<sequence>MAIVNPQWNAIASLVSVQLDENNYLLWKSQLCSAMYSQDLLRYVDGSSTLPEKLNANSIEINLEYIKWKRSDQLALSWILSTVSESILTQIISYDIACEAWVALANAHASHSNICILQLKRDLQNAKKNDKSMLEYLNHVRFLVDSLQAMNEIVSDLDLVLHTLNGLSSEYESFITTITMSKILPTPSELHDLLLNQERQLQLLAPKIPAQVESSATAFFTQLGGYGGRENYGSRVANSGRNGHGGRSCGRNSYPTGQSTPGQKNSENQ</sequence>
<feature type="region of interest" description="Disordered" evidence="1">
    <location>
        <begin position="234"/>
        <end position="269"/>
    </location>
</feature>
<protein>
    <submittedName>
        <fullName evidence="2">Uncharacterized protein</fullName>
    </submittedName>
</protein>
<dbReference type="EMBL" id="LR721782">
    <property type="protein sequence ID" value="VVW22866.1"/>
    <property type="molecule type" value="Genomic_DNA"/>
</dbReference>
<dbReference type="Pfam" id="PF14223">
    <property type="entry name" value="Retrotran_gag_2"/>
    <property type="match status" value="1"/>
</dbReference>
<accession>A0A5K1C2B9</accession>
<dbReference type="AlphaFoldDB" id="A0A5K1C2B9"/>
<evidence type="ECO:0000313" key="2">
    <source>
        <dbReference type="EMBL" id="VVW22866.1"/>
    </source>
</evidence>
<evidence type="ECO:0000256" key="1">
    <source>
        <dbReference type="SAM" id="MobiDB-lite"/>
    </source>
</evidence>
<dbReference type="Gramene" id="NC4G0140270.1">
    <property type="protein sequence ID" value="NC4G0140270.1:cds"/>
    <property type="gene ID" value="NC4G0140270"/>
</dbReference>
<reference evidence="2" key="1">
    <citation type="submission" date="2019-09" db="EMBL/GenBank/DDBJ databases">
        <authorList>
            <person name="Zhang L."/>
        </authorList>
    </citation>
    <scope>NUCLEOTIDE SEQUENCE</scope>
</reference>
<name>A0A5K1C2B9_9MAGN</name>
<dbReference type="PANTHER" id="PTHR47481:SF22">
    <property type="entry name" value="RETROTRANSPOSON GAG DOMAIN-CONTAINING PROTEIN"/>
    <property type="match status" value="1"/>
</dbReference>
<proteinExistence type="predicted"/>
<organism evidence="2">
    <name type="scientific">Nymphaea colorata</name>
    <name type="common">pocket water lily</name>
    <dbReference type="NCBI Taxonomy" id="210225"/>
    <lineage>
        <taxon>Eukaryota</taxon>
        <taxon>Viridiplantae</taxon>
        <taxon>Streptophyta</taxon>
        <taxon>Embryophyta</taxon>
        <taxon>Tracheophyta</taxon>
        <taxon>Spermatophyta</taxon>
        <taxon>Magnoliopsida</taxon>
        <taxon>Nymphaeales</taxon>
        <taxon>Nymphaeaceae</taxon>
        <taxon>Nymphaea</taxon>
    </lineage>
</organism>
<dbReference type="PANTHER" id="PTHR47481">
    <property type="match status" value="1"/>
</dbReference>
<gene>
    <name evidence="2" type="ORF">NYM_LOCUS17727</name>
</gene>